<reference evidence="7" key="1">
    <citation type="submission" date="2021-01" db="EMBL/GenBank/DDBJ databases">
        <authorList>
            <person name="Corre E."/>
            <person name="Pelletier E."/>
            <person name="Niang G."/>
            <person name="Scheremetjew M."/>
            <person name="Finn R."/>
            <person name="Kale V."/>
            <person name="Holt S."/>
            <person name="Cochrane G."/>
            <person name="Meng A."/>
            <person name="Brown T."/>
            <person name="Cohen L."/>
        </authorList>
    </citation>
    <scope>NUCLEOTIDE SEQUENCE</scope>
    <source>
        <strain evidence="7">CCMP722</strain>
    </source>
</reference>
<dbReference type="InterPro" id="IPR043504">
    <property type="entry name" value="Peptidase_S1_PA_chymotrypsin"/>
</dbReference>
<dbReference type="AlphaFoldDB" id="A0A7S0WW19"/>
<dbReference type="GO" id="GO:0004252">
    <property type="term" value="F:serine-type endopeptidase activity"/>
    <property type="evidence" value="ECO:0007669"/>
    <property type="project" value="InterPro"/>
</dbReference>
<evidence type="ECO:0000256" key="5">
    <source>
        <dbReference type="SAM" id="MobiDB-lite"/>
    </source>
</evidence>
<evidence type="ECO:0000259" key="6">
    <source>
        <dbReference type="Pfam" id="PF13180"/>
    </source>
</evidence>
<dbReference type="PANTHER" id="PTHR43343:SF3">
    <property type="entry name" value="PROTEASE DO-LIKE 8, CHLOROPLASTIC"/>
    <property type="match status" value="1"/>
</dbReference>
<organism evidence="7">
    <name type="scientific">Pyramimonas obovata</name>
    <dbReference type="NCBI Taxonomy" id="1411642"/>
    <lineage>
        <taxon>Eukaryota</taxon>
        <taxon>Viridiplantae</taxon>
        <taxon>Chlorophyta</taxon>
        <taxon>Pyramimonadophyceae</taxon>
        <taxon>Pyramimonadales</taxon>
        <taxon>Pyramimonadaceae</taxon>
        <taxon>Pyramimonas</taxon>
        <taxon>Pyramimonas incertae sedis</taxon>
    </lineage>
</organism>
<dbReference type="EMBL" id="HBFA01036314">
    <property type="protein sequence ID" value="CAD8687509.1"/>
    <property type="molecule type" value="Transcribed_RNA"/>
</dbReference>
<proteinExistence type="inferred from homology"/>
<comment type="similarity">
    <text evidence="1">Belongs to the peptidase S1C family.</text>
</comment>
<name>A0A7S0WW19_9CHLO</name>
<dbReference type="SUPFAM" id="SSF50156">
    <property type="entry name" value="PDZ domain-like"/>
    <property type="match status" value="1"/>
</dbReference>
<dbReference type="PANTHER" id="PTHR43343">
    <property type="entry name" value="PEPTIDASE S12"/>
    <property type="match status" value="1"/>
</dbReference>
<keyword evidence="4" id="KW-0720">Serine protease</keyword>
<feature type="compositionally biased region" description="Polar residues" evidence="5">
    <location>
        <begin position="59"/>
        <end position="68"/>
    </location>
</feature>
<dbReference type="InterPro" id="IPR036034">
    <property type="entry name" value="PDZ_sf"/>
</dbReference>
<feature type="region of interest" description="Disordered" evidence="5">
    <location>
        <begin position="36"/>
        <end position="68"/>
    </location>
</feature>
<dbReference type="FunFam" id="2.40.10.10:FF:000001">
    <property type="entry name" value="Periplasmic serine protease DegS"/>
    <property type="match status" value="1"/>
</dbReference>
<sequence>MLYSQVASLRSGSPLLGQAGQKGHRRCKLLKVSASAEPKIPRQSRHEETRSPCVEETTLRSTAPSQSGVGRRQLAAQCALSALALSQTDAAKALELTEAELLELQPPIVPAASLPAAERATIDIFERGTNSVVNIVDVTIRMTIPGAGPQVEIPEGNGTGFVWDQNGNVVTNYHVLANVLGNKNMLRTSVAKVTLLGLDGTSRVYDATLVGTYKEKDLAVVRIDAPKDQLQPVQLGSSTGVRVGQTTFAIGNPFGFDHTLTTGVVSGLDRQIQSQVGSVITGGIQTDAAINPGNSGGPLIDSQGKVIGVNTAIFTRSGFNSGIGFAIPVDTVKRIVPQLIASGRVTLPSLNAQIANPKVAQSLEVKNGALIQALPSDSNAAKAGLLATRRGLSGILIGDIIVAVNDIPVRDAVTLEDALINCGIGEEVTVRALRRENGKEVEMSFKVKLEAQQG</sequence>
<dbReference type="InterPro" id="IPR001940">
    <property type="entry name" value="Peptidase_S1C"/>
</dbReference>
<evidence type="ECO:0000256" key="4">
    <source>
        <dbReference type="ARBA" id="ARBA00022825"/>
    </source>
</evidence>
<dbReference type="Gene3D" id="2.40.10.10">
    <property type="entry name" value="Trypsin-like serine proteases"/>
    <property type="match status" value="2"/>
</dbReference>
<keyword evidence="3" id="KW-0378">Hydrolase</keyword>
<protein>
    <recommendedName>
        <fullName evidence="6">PDZ domain-containing protein</fullName>
    </recommendedName>
</protein>
<evidence type="ECO:0000256" key="2">
    <source>
        <dbReference type="ARBA" id="ARBA00022670"/>
    </source>
</evidence>
<evidence type="ECO:0000256" key="1">
    <source>
        <dbReference type="ARBA" id="ARBA00010541"/>
    </source>
</evidence>
<dbReference type="GO" id="GO:0006508">
    <property type="term" value="P:proteolysis"/>
    <property type="evidence" value="ECO:0007669"/>
    <property type="project" value="UniProtKB-KW"/>
</dbReference>
<dbReference type="PRINTS" id="PR00834">
    <property type="entry name" value="PROTEASES2C"/>
</dbReference>
<gene>
    <name evidence="7" type="ORF">POBO1169_LOCUS18190</name>
</gene>
<dbReference type="SUPFAM" id="SSF50494">
    <property type="entry name" value="Trypsin-like serine proteases"/>
    <property type="match status" value="1"/>
</dbReference>
<dbReference type="InterPro" id="IPR009003">
    <property type="entry name" value="Peptidase_S1_PA"/>
</dbReference>
<dbReference type="Gene3D" id="2.30.42.10">
    <property type="match status" value="1"/>
</dbReference>
<feature type="domain" description="PDZ" evidence="6">
    <location>
        <begin position="366"/>
        <end position="443"/>
    </location>
</feature>
<dbReference type="Pfam" id="PF13365">
    <property type="entry name" value="Trypsin_2"/>
    <property type="match status" value="1"/>
</dbReference>
<dbReference type="Pfam" id="PF13180">
    <property type="entry name" value="PDZ_2"/>
    <property type="match status" value="1"/>
</dbReference>
<dbReference type="InterPro" id="IPR001478">
    <property type="entry name" value="PDZ"/>
</dbReference>
<dbReference type="InterPro" id="IPR051201">
    <property type="entry name" value="Chloro_Bact_Ser_Proteases"/>
</dbReference>
<keyword evidence="2" id="KW-0645">Protease</keyword>
<evidence type="ECO:0000256" key="3">
    <source>
        <dbReference type="ARBA" id="ARBA00022801"/>
    </source>
</evidence>
<evidence type="ECO:0000313" key="7">
    <source>
        <dbReference type="EMBL" id="CAD8687509.1"/>
    </source>
</evidence>
<accession>A0A7S0WW19</accession>